<dbReference type="SUPFAM" id="SSF88723">
    <property type="entry name" value="PIN domain-like"/>
    <property type="match status" value="1"/>
</dbReference>
<dbReference type="PANTHER" id="PTHR16161:SF0">
    <property type="entry name" value="TRANSCRIPTIONAL PROTEIN SWT1"/>
    <property type="match status" value="1"/>
</dbReference>
<dbReference type="InterPro" id="IPR029060">
    <property type="entry name" value="PIN-like_dom_sf"/>
</dbReference>
<evidence type="ECO:0000259" key="4">
    <source>
        <dbReference type="SMART" id="SM00670"/>
    </source>
</evidence>
<dbReference type="InParanoid" id="A0A6P7M7I4"/>
<feature type="compositionally biased region" description="Polar residues" evidence="3">
    <location>
        <begin position="378"/>
        <end position="388"/>
    </location>
</feature>
<dbReference type="RefSeq" id="XP_029002242.1">
    <property type="nucleotide sequence ID" value="XM_029146409.3"/>
</dbReference>
<name>A0A6P7M7I4_BETSP</name>
<dbReference type="KEGG" id="bspl:114853254"/>
<feature type="compositionally biased region" description="Basic residues" evidence="3">
    <location>
        <begin position="1"/>
        <end position="14"/>
    </location>
</feature>
<dbReference type="Proteomes" id="UP000515150">
    <property type="component" value="Chromosome 4"/>
</dbReference>
<dbReference type="GeneID" id="114853254"/>
<feature type="compositionally biased region" description="Basic and acidic residues" evidence="3">
    <location>
        <begin position="229"/>
        <end position="240"/>
    </location>
</feature>
<keyword evidence="5" id="KW-1185">Reference proteome</keyword>
<feature type="region of interest" description="Disordered" evidence="3">
    <location>
        <begin position="369"/>
        <end position="391"/>
    </location>
</feature>
<protein>
    <recommendedName>
        <fullName evidence="2">Transcriptional protein SWT1</fullName>
    </recommendedName>
</protein>
<organism evidence="5 6">
    <name type="scientific">Betta splendens</name>
    <name type="common">Siamese fighting fish</name>
    <dbReference type="NCBI Taxonomy" id="158456"/>
    <lineage>
        <taxon>Eukaryota</taxon>
        <taxon>Metazoa</taxon>
        <taxon>Chordata</taxon>
        <taxon>Craniata</taxon>
        <taxon>Vertebrata</taxon>
        <taxon>Euteleostomi</taxon>
        <taxon>Actinopterygii</taxon>
        <taxon>Neopterygii</taxon>
        <taxon>Teleostei</taxon>
        <taxon>Neoteleostei</taxon>
        <taxon>Acanthomorphata</taxon>
        <taxon>Anabantaria</taxon>
        <taxon>Anabantiformes</taxon>
        <taxon>Anabantoidei</taxon>
        <taxon>Osphronemidae</taxon>
        <taxon>Betta</taxon>
    </lineage>
</organism>
<feature type="region of interest" description="Disordered" evidence="3">
    <location>
        <begin position="1"/>
        <end position="344"/>
    </location>
</feature>
<dbReference type="InterPro" id="IPR002716">
    <property type="entry name" value="PIN_dom"/>
</dbReference>
<feature type="compositionally biased region" description="Polar residues" evidence="3">
    <location>
        <begin position="108"/>
        <end position="124"/>
    </location>
</feature>
<feature type="compositionally biased region" description="Basic and acidic residues" evidence="3">
    <location>
        <begin position="82"/>
        <end position="99"/>
    </location>
</feature>
<comment type="similarity">
    <text evidence="1">Belongs to the SWT1 family.</text>
</comment>
<feature type="compositionally biased region" description="Basic and acidic residues" evidence="3">
    <location>
        <begin position="177"/>
        <end position="199"/>
    </location>
</feature>
<dbReference type="FunFam" id="3.40.50.1010:FF:000012">
    <property type="entry name" value="SWT1, RNA endoribonuclease homolog"/>
    <property type="match status" value="1"/>
</dbReference>
<evidence type="ECO:0000256" key="3">
    <source>
        <dbReference type="SAM" id="MobiDB-lite"/>
    </source>
</evidence>
<evidence type="ECO:0000313" key="6">
    <source>
        <dbReference type="RefSeq" id="XP_029002242.1"/>
    </source>
</evidence>
<sequence>MSKKSKKKKRRRRSQCSSEEEQVTNKRDEANTSTTSDGKQRVKCQESSAAKCGNSGSSAVKGDAQCSRQIKKPVYRLGETQAADRKSVIKDGDSAERKSVQVHRGRSSSKANVSGKGNTVSGSKTVEKKPSDPLSITSAILQRKDRTSKVSVDEKSSQRSPSKLKAPLMTPRLVSAEQKDQRHNILKKRQAEEPLRVECDSSSVKTKKPRNTTSASDSSGLKWVPLKEICQKNPEKDCKAKTRMHSHTQLPSASSTERSSTHSTSESTSKVPRNVLSGSSRTAQSSSPQQIHSFTQPLRFNFKIPIKRLPRPADSADGKKDVPSNNTVSDVKKETKRPDSEVSVKNITQESVREPHKCLTVTASFPPKVQDKRLPLPSQHSTMSNTDTAPGDDEMQVVEELHLARSQKILGVEVTQSYGELTCMDIDVPEENTIEAPCKQALQQVLILVLDTNILLSHLDYVKKIRSHGLRDLGFPVILIPWVVLQELDSLKNRKHLSHSVEHLATPAISFIYNCLKSREPYLWGQSMQQATESRYGLNAENNDDRVLQCCLQYQSLYPGCALILCTNDKNLCSKALLSGVKALSQKDLKEELGTSRDGHHLLQKLQIPTLPHTNQQVSPSVPSSSHEAVQQYSQSRTRLSLGFTDKVIDGQQLSEDKWDLSRCVSELEDCLKEVLSDVLEVEMKAVYEDLWLEIVYVKPPWTLKDVLQCFNKHWIAVFGFIVPRSKQQTILNLINFFTSGQKVNLSATLEVLQGAMDLVKAFRRSSSRAAHAVSQMDNILNKLLQRDSPAVDVVMTDEEDKQPASARVSHQEVWVLFENIWSNVYQVSLEVFKALGFDPHTMQSAHPAPGPPPPQEALACLHRLSSMVSQLLQAFSSVLSSPSGLEEVQTLLSVIHSNEIVPVDQRLTARDLLDCFSHQEYREKLRVGGSQLMELKEILDRCAEATGPSAALTAYL</sequence>
<evidence type="ECO:0000313" key="5">
    <source>
        <dbReference type="Proteomes" id="UP000515150"/>
    </source>
</evidence>
<feature type="compositionally biased region" description="Basic and acidic residues" evidence="3">
    <location>
        <begin position="142"/>
        <end position="157"/>
    </location>
</feature>
<dbReference type="Gene3D" id="3.40.50.1010">
    <property type="entry name" value="5'-nuclease"/>
    <property type="match status" value="1"/>
</dbReference>
<proteinExistence type="inferred from homology"/>
<feature type="compositionally biased region" description="Polar residues" evidence="3">
    <location>
        <begin position="276"/>
        <end position="298"/>
    </location>
</feature>
<evidence type="ECO:0000256" key="2">
    <source>
        <dbReference type="ARBA" id="ARBA00074620"/>
    </source>
</evidence>
<dbReference type="GO" id="GO:0005634">
    <property type="term" value="C:nucleus"/>
    <property type="evidence" value="ECO:0007669"/>
    <property type="project" value="TreeGrafter"/>
</dbReference>
<reference evidence="6" key="1">
    <citation type="submission" date="2025-08" db="UniProtKB">
        <authorList>
            <consortium name="RefSeq"/>
        </authorList>
    </citation>
    <scope>IDENTIFICATION</scope>
</reference>
<dbReference type="PANTHER" id="PTHR16161">
    <property type="entry name" value="TRANSCRIPTIONAL PROTEIN SWT1"/>
    <property type="match status" value="1"/>
</dbReference>
<dbReference type="OrthoDB" id="548295at2759"/>
<evidence type="ECO:0000256" key="1">
    <source>
        <dbReference type="ARBA" id="ARBA00060839"/>
    </source>
</evidence>
<dbReference type="CDD" id="cd18727">
    <property type="entry name" value="PIN_Swt1-like"/>
    <property type="match status" value="1"/>
</dbReference>
<accession>A0A6P7M7I4</accession>
<feature type="compositionally biased region" description="Low complexity" evidence="3">
    <location>
        <begin position="252"/>
        <end position="269"/>
    </location>
</feature>
<feature type="compositionally biased region" description="Basic and acidic residues" evidence="3">
    <location>
        <begin position="330"/>
        <end position="342"/>
    </location>
</feature>
<gene>
    <name evidence="6" type="primary">swt1</name>
</gene>
<dbReference type="CTD" id="54823"/>
<dbReference type="InterPro" id="IPR052626">
    <property type="entry name" value="SWT1_Regulator"/>
</dbReference>
<dbReference type="AlphaFoldDB" id="A0A6P7M7I4"/>
<feature type="domain" description="PIN" evidence="4">
    <location>
        <begin position="446"/>
        <end position="574"/>
    </location>
</feature>
<dbReference type="SMART" id="SM00670">
    <property type="entry name" value="PINc"/>
    <property type="match status" value="1"/>
</dbReference>
<dbReference type="Pfam" id="PF13638">
    <property type="entry name" value="PIN_4"/>
    <property type="match status" value="1"/>
</dbReference>